<dbReference type="GeneID" id="89971929"/>
<feature type="region of interest" description="Disordered" evidence="1">
    <location>
        <begin position="257"/>
        <end position="276"/>
    </location>
</feature>
<dbReference type="PANTHER" id="PTHR43111">
    <property type="entry name" value="ALDEHYDE DEHYDROGENASE B-RELATED"/>
    <property type="match status" value="1"/>
</dbReference>
<dbReference type="InterPro" id="IPR016161">
    <property type="entry name" value="Ald_DH/histidinol_DH"/>
</dbReference>
<protein>
    <recommendedName>
        <fullName evidence="5">Aldehyde dehydrogenase domain-containing protein</fullName>
    </recommendedName>
</protein>
<proteinExistence type="predicted"/>
<evidence type="ECO:0008006" key="5">
    <source>
        <dbReference type="Google" id="ProtNLM"/>
    </source>
</evidence>
<feature type="compositionally biased region" description="Basic and acidic residues" evidence="1">
    <location>
        <begin position="257"/>
        <end position="267"/>
    </location>
</feature>
<accession>A0AAV9N9L0</accession>
<comment type="caution">
    <text evidence="3">The sequence shown here is derived from an EMBL/GenBank/DDBJ whole genome shotgun (WGS) entry which is preliminary data.</text>
</comment>
<dbReference type="Gene3D" id="3.40.309.10">
    <property type="entry name" value="Aldehyde Dehydrogenase, Chain A, domain 2"/>
    <property type="match status" value="1"/>
</dbReference>
<dbReference type="Proteomes" id="UP001358417">
    <property type="component" value="Unassembled WGS sequence"/>
</dbReference>
<reference evidence="3 4" key="1">
    <citation type="submission" date="2023-08" db="EMBL/GenBank/DDBJ databases">
        <title>Black Yeasts Isolated from many extreme environments.</title>
        <authorList>
            <person name="Coleine C."/>
            <person name="Stajich J.E."/>
            <person name="Selbmann L."/>
        </authorList>
    </citation>
    <scope>NUCLEOTIDE SEQUENCE [LARGE SCALE GENOMIC DNA]</scope>
    <source>
        <strain evidence="3 4">CCFEE 5792</strain>
    </source>
</reference>
<feature type="transmembrane region" description="Helical" evidence="2">
    <location>
        <begin position="450"/>
        <end position="477"/>
    </location>
</feature>
<dbReference type="EMBL" id="JAVRRD010000017">
    <property type="protein sequence ID" value="KAK5050465.1"/>
    <property type="molecule type" value="Genomic_DNA"/>
</dbReference>
<keyword evidence="2" id="KW-0472">Membrane</keyword>
<name>A0AAV9N9L0_9EURO</name>
<evidence type="ECO:0000313" key="3">
    <source>
        <dbReference type="EMBL" id="KAK5050465.1"/>
    </source>
</evidence>
<dbReference type="AlphaFoldDB" id="A0AAV9N9L0"/>
<sequence>MAFDAITVIRSTAQDGRTRDLRYKQRQLRSLHEWVSSHSAAIEVAVQQDYNFSVAEAQCLMSQTLNEARIFYDQLDLQRDLNNEYRLRNGQSNEARRVSVGLTYVIPEKWGLFFNAMSVLYACIAAGSCCVIELPDSPTASTYLLSNCLREALDPTAFFTLSTRPDLNVLFHFLVVDQNVKVFQKGLQSDLETTGRAVAASIVDRTANLKLAAQEVLKSALLFSKRGPYAPICVLVNEFVEAKFIALLHEHSKSFSRTDRENGRNTLRDPQGNGDKHRAILDEEDILASGLRLVRLSERRDLWTSQQHWSASTLLVLATSSHDDAIDALNATNREALLALYIFADPAAAKYLAQFINTKVSFVNYVPAHILAWPAAPDGHAFSPYTLYDRATMEIPSPQFAMPENIQLNLQDFTQKTSQSREALYLKALQPLKSNDQPEPRNKNFFSQGLLAGVVLVVLPVLSITTGSLATLIIYLWKRSA</sequence>
<keyword evidence="2" id="KW-0812">Transmembrane</keyword>
<evidence type="ECO:0000256" key="1">
    <source>
        <dbReference type="SAM" id="MobiDB-lite"/>
    </source>
</evidence>
<evidence type="ECO:0000313" key="4">
    <source>
        <dbReference type="Proteomes" id="UP001358417"/>
    </source>
</evidence>
<dbReference type="GO" id="GO:0016620">
    <property type="term" value="F:oxidoreductase activity, acting on the aldehyde or oxo group of donors, NAD or NADP as acceptor"/>
    <property type="evidence" value="ECO:0007669"/>
    <property type="project" value="InterPro"/>
</dbReference>
<dbReference type="InterPro" id="IPR016163">
    <property type="entry name" value="Ald_DH_C"/>
</dbReference>
<dbReference type="InterPro" id="IPR016162">
    <property type="entry name" value="Ald_DH_N"/>
</dbReference>
<organism evidence="3 4">
    <name type="scientific">Exophiala bonariae</name>
    <dbReference type="NCBI Taxonomy" id="1690606"/>
    <lineage>
        <taxon>Eukaryota</taxon>
        <taxon>Fungi</taxon>
        <taxon>Dikarya</taxon>
        <taxon>Ascomycota</taxon>
        <taxon>Pezizomycotina</taxon>
        <taxon>Eurotiomycetes</taxon>
        <taxon>Chaetothyriomycetidae</taxon>
        <taxon>Chaetothyriales</taxon>
        <taxon>Herpotrichiellaceae</taxon>
        <taxon>Exophiala</taxon>
    </lineage>
</organism>
<dbReference type="SUPFAM" id="SSF53720">
    <property type="entry name" value="ALDH-like"/>
    <property type="match status" value="1"/>
</dbReference>
<dbReference type="PANTHER" id="PTHR43111:SF1">
    <property type="entry name" value="ALDEHYDE DEHYDROGENASE B-RELATED"/>
    <property type="match status" value="1"/>
</dbReference>
<keyword evidence="2" id="KW-1133">Transmembrane helix</keyword>
<keyword evidence="4" id="KW-1185">Reference proteome</keyword>
<dbReference type="Gene3D" id="3.40.605.10">
    <property type="entry name" value="Aldehyde Dehydrogenase, Chain A, domain 1"/>
    <property type="match status" value="1"/>
</dbReference>
<gene>
    <name evidence="3" type="ORF">LTR84_003746</name>
</gene>
<evidence type="ECO:0000256" key="2">
    <source>
        <dbReference type="SAM" id="Phobius"/>
    </source>
</evidence>
<dbReference type="RefSeq" id="XP_064705051.1">
    <property type="nucleotide sequence ID" value="XM_064847330.1"/>
</dbReference>